<evidence type="ECO:0000259" key="2">
    <source>
        <dbReference type="PROSITE" id="PS50234"/>
    </source>
</evidence>
<comment type="caution">
    <text evidence="3">The sequence shown here is derived from an EMBL/GenBank/DDBJ whole genome shotgun (WGS) entry which is preliminary data.</text>
</comment>
<reference evidence="4" key="1">
    <citation type="journal article" date="2020" name="bioRxiv">
        <title>A rank-normalized archaeal taxonomy based on genome phylogeny resolves widespread incomplete and uneven classifications.</title>
        <authorList>
            <person name="Rinke C."/>
            <person name="Chuvochina M."/>
            <person name="Mussig A.J."/>
            <person name="Chaumeil P.-A."/>
            <person name="Waite D.W."/>
            <person name="Whitman W.B."/>
            <person name="Parks D.H."/>
            <person name="Hugenholtz P."/>
        </authorList>
    </citation>
    <scope>NUCLEOTIDE SEQUENCE [LARGE SCALE GENOMIC DNA]</scope>
</reference>
<dbReference type="PROSITE" id="PS50234">
    <property type="entry name" value="VWFA"/>
    <property type="match status" value="1"/>
</dbReference>
<dbReference type="Gene3D" id="3.40.50.410">
    <property type="entry name" value="von Willebrand factor, type A domain"/>
    <property type="match status" value="1"/>
</dbReference>
<dbReference type="SUPFAM" id="SSF53300">
    <property type="entry name" value="vWA-like"/>
    <property type="match status" value="1"/>
</dbReference>
<evidence type="ECO:0000313" key="3">
    <source>
        <dbReference type="EMBL" id="HIH33414.1"/>
    </source>
</evidence>
<feature type="domain" description="VWFA" evidence="2">
    <location>
        <begin position="512"/>
        <end position="583"/>
    </location>
</feature>
<gene>
    <name evidence="3" type="ORF">HA227_04140</name>
</gene>
<name>A0A7J4KUP5_9ARCH</name>
<dbReference type="EMBL" id="DUFJ01000093">
    <property type="protein sequence ID" value="HIH33414.1"/>
    <property type="molecule type" value="Genomic_DNA"/>
</dbReference>
<dbReference type="Proteomes" id="UP000527315">
    <property type="component" value="Unassembled WGS sequence"/>
</dbReference>
<dbReference type="Pfam" id="PF00092">
    <property type="entry name" value="VWA"/>
    <property type="match status" value="1"/>
</dbReference>
<feature type="transmembrane region" description="Helical" evidence="1">
    <location>
        <begin position="33"/>
        <end position="53"/>
    </location>
</feature>
<keyword evidence="1" id="KW-0812">Transmembrane</keyword>
<dbReference type="AlphaFoldDB" id="A0A7J4KUP5"/>
<organism evidence="3 4">
    <name type="scientific">Candidatus Iainarchaeum sp</name>
    <dbReference type="NCBI Taxonomy" id="3101447"/>
    <lineage>
        <taxon>Archaea</taxon>
        <taxon>Candidatus Iainarchaeota</taxon>
        <taxon>Candidatus Iainarchaeia</taxon>
        <taxon>Candidatus Iainarchaeales</taxon>
        <taxon>Candidatus Iainarchaeaceae</taxon>
        <taxon>Candidatus Iainarchaeum</taxon>
    </lineage>
</organism>
<proteinExistence type="predicted"/>
<sequence>MELKALLNLQFSGDRKGLAESNSFRGFLRSKRAFAFSADAVLAVILVASAIALTQASFFEHRSFSLNQLKQQADDVFSVLQDTGFLFQETDRNDLQSAAYSFYLKAKPLLPQGSKLSLRLVQYDLDKEACRNFKDFENCFSFSGSAYYSDLHDSNEIAFGKRLIVKKQSPGDCNVVAELAPKSSSGFPSGKAFFSPEIAFFQSAGGDLNIDVQGFYEGGYLSPGNTVECDKNVRVDLNAYIDTTGRPPVNIIFGADKSSSTGECAIAKGNVFDSSSGTLSSSFQKIREFSISDNNSFDVLLEWQSSCSVDCPQFYIVAPNGTTKYGFGFPSVTDSNVLSCNPGDVLNSKAYYLNKSTFAYLALNSNVANPKAGTWEVWAQKPGTAFSYNLTVKKIRNDYFSSSTLLITPWNNPISKIELAQVFVARVNENALWDDLADEYAFAEIGKDKKGSGDNSSIQPASGLRPVGDQAFKSQLKNLAAISTDFSAFGFALDGRGMINEFLAREPSIQIRAVILFGDGDSNGTPGILTAANSAKDKNIFVFSVGFGRDYNFTDLKLVSQITKGEFYNAQDENALDPIFELIAQKIFALSAMQKGVGVSDLNLTIPIIPGSIVSNPSSSFQGTFELSSEFLKFFVHDVNVLSPWNGSYDLIFPCTASCANELKYLPEFGTQYQYVDDDGNFFSNDFDLNRYIDVNLFYRDLVVSFENAELVDINHVSVVAKISNIGDLNTLNYPNSFIDLNFYANSSYYSTKKFNPLCSIKSQGCVSWFDINSEDFFTEGEFKASIDANAVRDCPNGNTARIYCRSQLLTQFYILEFGVWQ</sequence>
<accession>A0A7J4KUP5</accession>
<evidence type="ECO:0000313" key="4">
    <source>
        <dbReference type="Proteomes" id="UP000527315"/>
    </source>
</evidence>
<dbReference type="CDD" id="cd00198">
    <property type="entry name" value="vWFA"/>
    <property type="match status" value="1"/>
</dbReference>
<evidence type="ECO:0000256" key="1">
    <source>
        <dbReference type="SAM" id="Phobius"/>
    </source>
</evidence>
<dbReference type="InterPro" id="IPR036465">
    <property type="entry name" value="vWFA_dom_sf"/>
</dbReference>
<dbReference type="InterPro" id="IPR002035">
    <property type="entry name" value="VWF_A"/>
</dbReference>
<keyword evidence="1" id="KW-1133">Transmembrane helix</keyword>
<keyword evidence="1" id="KW-0472">Membrane</keyword>
<protein>
    <submittedName>
        <fullName evidence="3">VWA domain-containing protein</fullName>
    </submittedName>
</protein>